<evidence type="ECO:0000313" key="1">
    <source>
        <dbReference type="EMBL" id="CAF1130472.1"/>
    </source>
</evidence>
<gene>
    <name evidence="1" type="ORF">EDS130_LOCUS21549</name>
</gene>
<comment type="caution">
    <text evidence="1">The sequence shown here is derived from an EMBL/GenBank/DDBJ whole genome shotgun (WGS) entry which is preliminary data.</text>
</comment>
<sequence>MFANDSSRDERENIKESGQIIEDKFRREFPQFQSIKIHPLLMRPACDINNFDQCGDKIFVKRSEVYDFGLPDCTKRYAASFFGWIQYVLKVLDRYDVAS</sequence>
<dbReference type="EMBL" id="CAJNOJ010000109">
    <property type="protein sequence ID" value="CAF1130472.1"/>
    <property type="molecule type" value="Genomic_DNA"/>
</dbReference>
<accession>A0A814R8H7</accession>
<dbReference type="AlphaFoldDB" id="A0A814R8H7"/>
<name>A0A814R8H7_ADIRI</name>
<dbReference type="Proteomes" id="UP000663852">
    <property type="component" value="Unassembled WGS sequence"/>
</dbReference>
<proteinExistence type="predicted"/>
<evidence type="ECO:0000313" key="2">
    <source>
        <dbReference type="Proteomes" id="UP000663852"/>
    </source>
</evidence>
<reference evidence="1" key="1">
    <citation type="submission" date="2021-02" db="EMBL/GenBank/DDBJ databases">
        <authorList>
            <person name="Nowell W R."/>
        </authorList>
    </citation>
    <scope>NUCLEOTIDE SEQUENCE</scope>
</reference>
<organism evidence="1 2">
    <name type="scientific">Adineta ricciae</name>
    <name type="common">Rotifer</name>
    <dbReference type="NCBI Taxonomy" id="249248"/>
    <lineage>
        <taxon>Eukaryota</taxon>
        <taxon>Metazoa</taxon>
        <taxon>Spiralia</taxon>
        <taxon>Gnathifera</taxon>
        <taxon>Rotifera</taxon>
        <taxon>Eurotatoria</taxon>
        <taxon>Bdelloidea</taxon>
        <taxon>Adinetida</taxon>
        <taxon>Adinetidae</taxon>
        <taxon>Adineta</taxon>
    </lineage>
</organism>
<protein>
    <submittedName>
        <fullName evidence="1">Uncharacterized protein</fullName>
    </submittedName>
</protein>